<feature type="region of interest" description="Disordered" evidence="1">
    <location>
        <begin position="148"/>
        <end position="168"/>
    </location>
</feature>
<evidence type="ECO:0000256" key="1">
    <source>
        <dbReference type="SAM" id="MobiDB-lite"/>
    </source>
</evidence>
<organism evidence="2 3">
    <name type="scientific">Riccia fluitans</name>
    <dbReference type="NCBI Taxonomy" id="41844"/>
    <lineage>
        <taxon>Eukaryota</taxon>
        <taxon>Viridiplantae</taxon>
        <taxon>Streptophyta</taxon>
        <taxon>Embryophyta</taxon>
        <taxon>Marchantiophyta</taxon>
        <taxon>Marchantiopsida</taxon>
        <taxon>Marchantiidae</taxon>
        <taxon>Marchantiales</taxon>
        <taxon>Ricciaceae</taxon>
        <taxon>Riccia</taxon>
    </lineage>
</organism>
<accession>A0ABD1YVQ8</accession>
<sequence>MAQPEDQTATVMETHGPASSLVVEDQLIWLQNLLAESQWEQEHPELEVIRPLQDRVQELAMQLKCTQKELEYAQASSREPDPYRGVAEKVDPGVPAAIHLGESTLRISTFGRMARKFGEVIRIIERGSRQTSRLLPPIAGHRLVAWSEQDTTTPGSGSTKEVAPSRRWSMPAQWVM</sequence>
<dbReference type="AlphaFoldDB" id="A0ABD1YVQ8"/>
<keyword evidence="3" id="KW-1185">Reference proteome</keyword>
<name>A0ABD1YVQ8_9MARC</name>
<reference evidence="2 3" key="1">
    <citation type="submission" date="2024-09" db="EMBL/GenBank/DDBJ databases">
        <title>Chromosome-scale assembly of Riccia fluitans.</title>
        <authorList>
            <person name="Paukszto L."/>
            <person name="Sawicki J."/>
            <person name="Karawczyk K."/>
            <person name="Piernik-Szablinska J."/>
            <person name="Szczecinska M."/>
            <person name="Mazdziarz M."/>
        </authorList>
    </citation>
    <scope>NUCLEOTIDE SEQUENCE [LARGE SCALE GENOMIC DNA]</scope>
    <source>
        <strain evidence="2">Rf_01</strain>
        <tissue evidence="2">Aerial parts of the thallus</tissue>
    </source>
</reference>
<protein>
    <submittedName>
        <fullName evidence="2">Uncharacterized protein</fullName>
    </submittedName>
</protein>
<dbReference type="Proteomes" id="UP001605036">
    <property type="component" value="Unassembled WGS sequence"/>
</dbReference>
<proteinExistence type="predicted"/>
<dbReference type="EMBL" id="JBHFFA010000003">
    <property type="protein sequence ID" value="KAL2634863.1"/>
    <property type="molecule type" value="Genomic_DNA"/>
</dbReference>
<evidence type="ECO:0000313" key="2">
    <source>
        <dbReference type="EMBL" id="KAL2634863.1"/>
    </source>
</evidence>
<comment type="caution">
    <text evidence="2">The sequence shown here is derived from an EMBL/GenBank/DDBJ whole genome shotgun (WGS) entry which is preliminary data.</text>
</comment>
<evidence type="ECO:0000313" key="3">
    <source>
        <dbReference type="Proteomes" id="UP001605036"/>
    </source>
</evidence>
<gene>
    <name evidence="2" type="ORF">R1flu_006342</name>
</gene>
<feature type="compositionally biased region" description="Polar residues" evidence="1">
    <location>
        <begin position="148"/>
        <end position="159"/>
    </location>
</feature>